<evidence type="ECO:0000256" key="2">
    <source>
        <dbReference type="ARBA" id="ARBA00022908"/>
    </source>
</evidence>
<dbReference type="Proteomes" id="UP000253934">
    <property type="component" value="Unassembled WGS sequence"/>
</dbReference>
<comment type="caution">
    <text evidence="8">The sequence shown here is derived from an EMBL/GenBank/DDBJ whole genome shotgun (WGS) entry which is preliminary data.</text>
</comment>
<dbReference type="Gene3D" id="1.10.443.10">
    <property type="entry name" value="Intergrase catalytic core"/>
    <property type="match status" value="1"/>
</dbReference>
<dbReference type="InterPro" id="IPR002104">
    <property type="entry name" value="Integrase_catalytic"/>
</dbReference>
<dbReference type="InterPro" id="IPR010998">
    <property type="entry name" value="Integrase_recombinase_N"/>
</dbReference>
<dbReference type="InterPro" id="IPR011010">
    <property type="entry name" value="DNA_brk_join_enz"/>
</dbReference>
<evidence type="ECO:0000256" key="3">
    <source>
        <dbReference type="ARBA" id="ARBA00023125"/>
    </source>
</evidence>
<keyword evidence="4" id="KW-0233">DNA recombination</keyword>
<evidence type="ECO:0000256" key="5">
    <source>
        <dbReference type="PROSITE-ProRule" id="PRU01248"/>
    </source>
</evidence>
<dbReference type="PANTHER" id="PTHR30349:SF41">
    <property type="entry name" value="INTEGRASE_RECOMBINASE PROTEIN MJ0367-RELATED"/>
    <property type="match status" value="1"/>
</dbReference>
<evidence type="ECO:0000256" key="4">
    <source>
        <dbReference type="ARBA" id="ARBA00023172"/>
    </source>
</evidence>
<dbReference type="InterPro" id="IPR013762">
    <property type="entry name" value="Integrase-like_cat_sf"/>
</dbReference>
<dbReference type="InterPro" id="IPR044068">
    <property type="entry name" value="CB"/>
</dbReference>
<feature type="domain" description="Tyr recombinase" evidence="6">
    <location>
        <begin position="181"/>
        <end position="381"/>
    </location>
</feature>
<evidence type="ECO:0000313" key="8">
    <source>
        <dbReference type="EMBL" id="RDB35134.1"/>
    </source>
</evidence>
<dbReference type="GO" id="GO:0015074">
    <property type="term" value="P:DNA integration"/>
    <property type="evidence" value="ECO:0007669"/>
    <property type="project" value="UniProtKB-KW"/>
</dbReference>
<evidence type="ECO:0008006" key="10">
    <source>
        <dbReference type="Google" id="ProtNLM"/>
    </source>
</evidence>
<dbReference type="AlphaFoldDB" id="A0A369KTT8"/>
<dbReference type="PROSITE" id="PS51900">
    <property type="entry name" value="CB"/>
    <property type="match status" value="1"/>
</dbReference>
<proteinExistence type="inferred from homology"/>
<evidence type="ECO:0000256" key="1">
    <source>
        <dbReference type="ARBA" id="ARBA00008857"/>
    </source>
</evidence>
<dbReference type="PROSITE" id="PS51898">
    <property type="entry name" value="TYR_RECOMBINASE"/>
    <property type="match status" value="1"/>
</dbReference>
<gene>
    <name evidence="8" type="ORF">DCC88_11735</name>
</gene>
<sequence length="385" mass="43657">MTKQQANLIGIRFIPRINKWEARAAVKGTHYSKTFLNKDDAIFWRTQLLQPTSVIVATCELLFDSWLNNPFGFYSPQTIFIYKQNVRLYLLPEFGSLKPTEIDENLILSFAIKLAETKTIQGKARSLKTVRNIIGTLSTFFEWCCLKNYLQTNPAKEPRVVQNMARFFKHQRLEQKFSTNIKKKALTKEEAKKLILQGYERNFQTGFIIEFLIYTGLRMGEVAALTWGDLEYLEVNPQGSASLFVVIQKTMNHRTREVQLNAKCGSNGHVELSNVIANKIVEWHSIAKNLNYSVEKTAALFPLASKNPLEFSKLISNLSLKAGIRHVSAHGLRHTTITFLASAGHSLQVVQKIARHKTSDMTTAYFDATQLPVIGVTSSIDKLLA</sequence>
<feature type="domain" description="Core-binding (CB)" evidence="7">
    <location>
        <begin position="57"/>
        <end position="145"/>
    </location>
</feature>
<dbReference type="GO" id="GO:0003677">
    <property type="term" value="F:DNA binding"/>
    <property type="evidence" value="ECO:0007669"/>
    <property type="project" value="UniProtKB-UniRule"/>
</dbReference>
<evidence type="ECO:0000313" key="9">
    <source>
        <dbReference type="Proteomes" id="UP000253934"/>
    </source>
</evidence>
<comment type="similarity">
    <text evidence="1">Belongs to the 'phage' integrase family.</text>
</comment>
<keyword evidence="2" id="KW-0229">DNA integration</keyword>
<organism evidence="8 9">
    <name type="scientific">Spirobacillus cienkowskii</name>
    <dbReference type="NCBI Taxonomy" id="495820"/>
    <lineage>
        <taxon>Bacteria</taxon>
        <taxon>Pseudomonadati</taxon>
        <taxon>Bdellovibrionota</taxon>
        <taxon>Oligoflexia</taxon>
        <taxon>Silvanigrellales</taxon>
        <taxon>Spirobacillus</taxon>
    </lineage>
</organism>
<dbReference type="InterPro" id="IPR050090">
    <property type="entry name" value="Tyrosine_recombinase_XerCD"/>
</dbReference>
<protein>
    <recommendedName>
        <fullName evidence="10">Site-specific integrase</fullName>
    </recommendedName>
</protein>
<dbReference type="GO" id="GO:0006310">
    <property type="term" value="P:DNA recombination"/>
    <property type="evidence" value="ECO:0007669"/>
    <property type="project" value="UniProtKB-KW"/>
</dbReference>
<dbReference type="PANTHER" id="PTHR30349">
    <property type="entry name" value="PHAGE INTEGRASE-RELATED"/>
    <property type="match status" value="1"/>
</dbReference>
<keyword evidence="9" id="KW-1185">Reference proteome</keyword>
<keyword evidence="3 5" id="KW-0238">DNA-binding</keyword>
<dbReference type="SUPFAM" id="SSF56349">
    <property type="entry name" value="DNA breaking-rejoining enzymes"/>
    <property type="match status" value="1"/>
</dbReference>
<name>A0A369KTT8_9BACT</name>
<evidence type="ECO:0000259" key="7">
    <source>
        <dbReference type="PROSITE" id="PS51900"/>
    </source>
</evidence>
<accession>A0A369KTT8</accession>
<dbReference type="Pfam" id="PF00589">
    <property type="entry name" value="Phage_integrase"/>
    <property type="match status" value="1"/>
</dbReference>
<reference evidence="8" key="1">
    <citation type="submission" date="2018-04" db="EMBL/GenBank/DDBJ databases">
        <title>Draft genome sequence of the Candidatus Spirobacillus cienkowskii, a pathogen of freshwater Daphnia species, reconstructed from hemolymph metagenomic reads.</title>
        <authorList>
            <person name="Bresciani L."/>
            <person name="Lemos L.N."/>
            <person name="Wale N."/>
            <person name="Lin J.Y."/>
            <person name="Fernandes G.R."/>
            <person name="Duffy M.A."/>
            <person name="Rodrigues J.M."/>
        </authorList>
    </citation>
    <scope>NUCLEOTIDE SEQUENCE [LARGE SCALE GENOMIC DNA]</scope>
    <source>
        <strain evidence="8">Binning01</strain>
    </source>
</reference>
<dbReference type="Gene3D" id="1.10.150.130">
    <property type="match status" value="1"/>
</dbReference>
<evidence type="ECO:0000259" key="6">
    <source>
        <dbReference type="PROSITE" id="PS51898"/>
    </source>
</evidence>
<dbReference type="EMBL" id="QOVW01000102">
    <property type="protein sequence ID" value="RDB35134.1"/>
    <property type="molecule type" value="Genomic_DNA"/>
</dbReference>